<protein>
    <recommendedName>
        <fullName evidence="4">Site-specific integrase</fullName>
    </recommendedName>
</protein>
<keyword evidence="1" id="KW-0233">DNA recombination</keyword>
<dbReference type="Proteomes" id="UP001017257">
    <property type="component" value="Chromosome"/>
</dbReference>
<dbReference type="InterPro" id="IPR013762">
    <property type="entry name" value="Integrase-like_cat_sf"/>
</dbReference>
<accession>A0ABY5RWF9</accession>
<reference evidence="2" key="1">
    <citation type="submission" date="2022-08" db="EMBL/GenBank/DDBJ databases">
        <title>Microvirga terrae sp. nov., isolated from soil.</title>
        <authorList>
            <person name="Kim K.H."/>
            <person name="Seo Y.L."/>
            <person name="Kim J.M."/>
            <person name="Lee J.K."/>
            <person name="Han D.M."/>
            <person name="Jeon C.O."/>
        </authorList>
    </citation>
    <scope>NUCLEOTIDE SEQUENCE</scope>
    <source>
        <strain evidence="2">R24</strain>
    </source>
</reference>
<dbReference type="SUPFAM" id="SSF56349">
    <property type="entry name" value="DNA breaking-rejoining enzymes"/>
    <property type="match status" value="1"/>
</dbReference>
<evidence type="ECO:0000256" key="1">
    <source>
        <dbReference type="ARBA" id="ARBA00023172"/>
    </source>
</evidence>
<evidence type="ECO:0000313" key="3">
    <source>
        <dbReference type="Proteomes" id="UP001017257"/>
    </source>
</evidence>
<keyword evidence="3" id="KW-1185">Reference proteome</keyword>
<name>A0ABY5RWF9_9HYPH</name>
<proteinExistence type="predicted"/>
<evidence type="ECO:0008006" key="4">
    <source>
        <dbReference type="Google" id="ProtNLM"/>
    </source>
</evidence>
<organism evidence="2 3">
    <name type="scientific">Microvirga terrae</name>
    <dbReference type="NCBI Taxonomy" id="2740529"/>
    <lineage>
        <taxon>Bacteria</taxon>
        <taxon>Pseudomonadati</taxon>
        <taxon>Pseudomonadota</taxon>
        <taxon>Alphaproteobacteria</taxon>
        <taxon>Hyphomicrobiales</taxon>
        <taxon>Methylobacteriaceae</taxon>
        <taxon>Microvirga</taxon>
    </lineage>
</organism>
<dbReference type="InterPro" id="IPR011010">
    <property type="entry name" value="DNA_brk_join_enz"/>
</dbReference>
<sequence>MNPIQNDLFQASPALPEGFRYQPDFLSAHEERDLVERLATLPFKEAQAAHRRRPIWRAGQIRDGLMIAMLAYCPIRLKNFSELRLGHSFVREQDRWAIKLPGLKVKNRRPDLHLIRQGLNAAIGLYLTWARPRLLRQTGEFMIGDESNQLLMGPLWIGQYGEGLSYGGVERRTTETTRSTLGAALSPHDFRGCGAFTARYRAGAEPHLASGLLQHQDKELVDENYNLASSLEVADLFGGWIDDIAGS</sequence>
<dbReference type="EMBL" id="CP102845">
    <property type="protein sequence ID" value="UVF21588.1"/>
    <property type="molecule type" value="Genomic_DNA"/>
</dbReference>
<gene>
    <name evidence="2" type="ORF">HPT29_010920</name>
</gene>
<dbReference type="Gene3D" id="1.10.443.10">
    <property type="entry name" value="Intergrase catalytic core"/>
    <property type="match status" value="1"/>
</dbReference>
<evidence type="ECO:0000313" key="2">
    <source>
        <dbReference type="EMBL" id="UVF21588.1"/>
    </source>
</evidence>
<dbReference type="RefSeq" id="WP_173946293.1">
    <property type="nucleotide sequence ID" value="NZ_CP102845.1"/>
</dbReference>